<reference evidence="1 2" key="1">
    <citation type="journal article" date="2019" name="Sci. Rep.">
        <title>Orb-weaving spider Araneus ventricosus genome elucidates the spidroin gene catalogue.</title>
        <authorList>
            <person name="Kono N."/>
            <person name="Nakamura H."/>
            <person name="Ohtoshi R."/>
            <person name="Moran D.A.P."/>
            <person name="Shinohara A."/>
            <person name="Yoshida Y."/>
            <person name="Fujiwara M."/>
            <person name="Mori M."/>
            <person name="Tomita M."/>
            <person name="Arakawa K."/>
        </authorList>
    </citation>
    <scope>NUCLEOTIDE SEQUENCE [LARGE SCALE GENOMIC DNA]</scope>
</reference>
<dbReference type="Proteomes" id="UP000499080">
    <property type="component" value="Unassembled WGS sequence"/>
</dbReference>
<protein>
    <submittedName>
        <fullName evidence="1">Uncharacterized protein</fullName>
    </submittedName>
</protein>
<dbReference type="AlphaFoldDB" id="A0A4Y2A9B9"/>
<accession>A0A4Y2A9B9</accession>
<keyword evidence="2" id="KW-1185">Reference proteome</keyword>
<organism evidence="1 2">
    <name type="scientific">Araneus ventricosus</name>
    <name type="common">Orbweaver spider</name>
    <name type="synonym">Epeira ventricosa</name>
    <dbReference type="NCBI Taxonomy" id="182803"/>
    <lineage>
        <taxon>Eukaryota</taxon>
        <taxon>Metazoa</taxon>
        <taxon>Ecdysozoa</taxon>
        <taxon>Arthropoda</taxon>
        <taxon>Chelicerata</taxon>
        <taxon>Arachnida</taxon>
        <taxon>Araneae</taxon>
        <taxon>Araneomorphae</taxon>
        <taxon>Entelegynae</taxon>
        <taxon>Araneoidea</taxon>
        <taxon>Araneidae</taxon>
        <taxon>Araneus</taxon>
    </lineage>
</organism>
<evidence type="ECO:0000313" key="1">
    <source>
        <dbReference type="EMBL" id="GBL76358.1"/>
    </source>
</evidence>
<name>A0A4Y2A9B9_ARAVE</name>
<proteinExistence type="predicted"/>
<comment type="caution">
    <text evidence="1">The sequence shown here is derived from an EMBL/GenBank/DDBJ whole genome shotgun (WGS) entry which is preliminary data.</text>
</comment>
<gene>
    <name evidence="1" type="ORF">AVEN_98268_1</name>
</gene>
<evidence type="ECO:0000313" key="2">
    <source>
        <dbReference type="Proteomes" id="UP000499080"/>
    </source>
</evidence>
<dbReference type="EMBL" id="BGPR01079874">
    <property type="protein sequence ID" value="GBL76358.1"/>
    <property type="molecule type" value="Genomic_DNA"/>
</dbReference>
<sequence length="101" mass="11430">MTSPSNADDELDEPEMRECGLFSYLRFGWRLSSLRLRDVIAFLDRKKGLIHRFEHHALSLADGGQNRARSNQIANSLFQIQFEVALNRHKGTGEAASIVSN</sequence>